<dbReference type="AlphaFoldDB" id="A0A7J7IX51"/>
<evidence type="ECO:0000313" key="1">
    <source>
        <dbReference type="EMBL" id="KAF6017808.1"/>
    </source>
</evidence>
<comment type="caution">
    <text evidence="1">The sequence shown here is derived from an EMBL/GenBank/DDBJ whole genome shotgun (WGS) entry which is preliminary data.</text>
</comment>
<proteinExistence type="predicted"/>
<keyword evidence="2" id="KW-1185">Reference proteome</keyword>
<dbReference type="Proteomes" id="UP000593567">
    <property type="component" value="Unassembled WGS sequence"/>
</dbReference>
<organism evidence="1 2">
    <name type="scientific">Bugula neritina</name>
    <name type="common">Brown bryozoan</name>
    <name type="synonym">Sertularia neritina</name>
    <dbReference type="NCBI Taxonomy" id="10212"/>
    <lineage>
        <taxon>Eukaryota</taxon>
        <taxon>Metazoa</taxon>
        <taxon>Spiralia</taxon>
        <taxon>Lophotrochozoa</taxon>
        <taxon>Bryozoa</taxon>
        <taxon>Gymnolaemata</taxon>
        <taxon>Cheilostomatida</taxon>
        <taxon>Flustrina</taxon>
        <taxon>Buguloidea</taxon>
        <taxon>Bugulidae</taxon>
        <taxon>Bugula</taxon>
    </lineage>
</organism>
<dbReference type="OrthoDB" id="194358at2759"/>
<sequence>MLKTKRSSDQVVEMGSRSCLSLSGHQADNELATVAYLNESLAFTRHKLRRKYPTNWTSTTRAKQLSKGSDVAVTIGDLELSDFDEPVKVHKSYKNTEEFTV</sequence>
<dbReference type="EMBL" id="VXIV02003360">
    <property type="protein sequence ID" value="KAF6017808.1"/>
    <property type="molecule type" value="Genomic_DNA"/>
</dbReference>
<gene>
    <name evidence="1" type="ORF">EB796_023906</name>
</gene>
<evidence type="ECO:0000313" key="2">
    <source>
        <dbReference type="Proteomes" id="UP000593567"/>
    </source>
</evidence>
<name>A0A7J7IX51_BUGNE</name>
<accession>A0A7J7IX51</accession>
<protein>
    <submittedName>
        <fullName evidence="1">Uncharacterized protein</fullName>
    </submittedName>
</protein>
<reference evidence="1" key="1">
    <citation type="submission" date="2020-06" db="EMBL/GenBank/DDBJ databases">
        <title>Draft genome of Bugula neritina, a colonial animal packing powerful symbionts and potential medicines.</title>
        <authorList>
            <person name="Rayko M."/>
        </authorList>
    </citation>
    <scope>NUCLEOTIDE SEQUENCE [LARGE SCALE GENOMIC DNA]</scope>
    <source>
        <strain evidence="1">Kwan_BN1</strain>
    </source>
</reference>